<proteinExistence type="predicted"/>
<reference evidence="3" key="2">
    <citation type="submission" date="2020-08" db="EMBL/GenBank/DDBJ databases">
        <authorList>
            <person name="Chen M."/>
            <person name="Teng W."/>
            <person name="Zhao L."/>
            <person name="Hu C."/>
            <person name="Zhou Y."/>
            <person name="Han B."/>
            <person name="Song L."/>
            <person name="Shu W."/>
        </authorList>
    </citation>
    <scope>NUCLEOTIDE SEQUENCE</scope>
    <source>
        <strain evidence="3">FACHB-1375</strain>
    </source>
</reference>
<dbReference type="Proteomes" id="UP000641646">
    <property type="component" value="Unassembled WGS sequence"/>
</dbReference>
<comment type="caution">
    <text evidence="3">The sequence shown here is derived from an EMBL/GenBank/DDBJ whole genome shotgun (WGS) entry which is preliminary data.</text>
</comment>
<protein>
    <submittedName>
        <fullName evidence="3">PEP-CTERM sorting domain-containing protein</fullName>
    </submittedName>
</protein>
<accession>A0A926ZJ30</accession>
<keyword evidence="1" id="KW-0732">Signal</keyword>
<dbReference type="Pfam" id="PF07589">
    <property type="entry name" value="PEP-CTERM"/>
    <property type="match status" value="1"/>
</dbReference>
<feature type="signal peptide" evidence="1">
    <location>
        <begin position="1"/>
        <end position="29"/>
    </location>
</feature>
<feature type="domain" description="Ice-binding protein C-terminal" evidence="2">
    <location>
        <begin position="277"/>
        <end position="296"/>
    </location>
</feature>
<organism evidence="3 4">
    <name type="scientific">Aerosakkonema funiforme FACHB-1375</name>
    <dbReference type="NCBI Taxonomy" id="2949571"/>
    <lineage>
        <taxon>Bacteria</taxon>
        <taxon>Bacillati</taxon>
        <taxon>Cyanobacteriota</taxon>
        <taxon>Cyanophyceae</taxon>
        <taxon>Oscillatoriophycideae</taxon>
        <taxon>Aerosakkonematales</taxon>
        <taxon>Aerosakkonemataceae</taxon>
        <taxon>Aerosakkonema</taxon>
    </lineage>
</organism>
<sequence length="309" mass="32509">MKSSKLSNLFKIAATAIGVLSATGQAAHAFDLAPGTSFSQTFECWNDSIGLVTGKNPTDANGWQYAIDSNTDGANGRYGIGSAPGQTNPFDFSGIAIKQTATSVIVAINSNMPLAGTLDDGHLIGYGDLFFTLPGQNFAQAVQSGNLYGIHFASANHSGVQQLGVYSNVQAKTVTDLVDGYTSSYGGITRYENDVKSLRGTPSHGDLTSSYFTNNGQNLNFDLNAIKSGTYFRDISFLAQGTVTQDLLATGYDTTKFRGTQTIAFQFNKSVVTPTASVPEPSTLFALGSLGLALAASKSRKQTANVNKA</sequence>
<dbReference type="NCBIfam" id="NF041930">
    <property type="entry name" value="Xrt_dep_XDD3"/>
    <property type="match status" value="1"/>
</dbReference>
<evidence type="ECO:0000259" key="2">
    <source>
        <dbReference type="Pfam" id="PF07589"/>
    </source>
</evidence>
<reference evidence="3" key="1">
    <citation type="journal article" date="2015" name="ISME J.">
        <title>Draft Genome Sequence of Streptomyces incarnatus NRRL8089, which Produces the Nucleoside Antibiotic Sinefungin.</title>
        <authorList>
            <person name="Oshima K."/>
            <person name="Hattori M."/>
            <person name="Shimizu H."/>
            <person name="Fukuda K."/>
            <person name="Nemoto M."/>
            <person name="Inagaki K."/>
            <person name="Tamura T."/>
        </authorList>
    </citation>
    <scope>NUCLEOTIDE SEQUENCE</scope>
    <source>
        <strain evidence="3">FACHB-1375</strain>
    </source>
</reference>
<dbReference type="EMBL" id="JACJPW010000076">
    <property type="protein sequence ID" value="MBD2184224.1"/>
    <property type="molecule type" value="Genomic_DNA"/>
</dbReference>
<dbReference type="NCBIfam" id="TIGR02595">
    <property type="entry name" value="PEP_CTERM"/>
    <property type="match status" value="1"/>
</dbReference>
<dbReference type="AlphaFoldDB" id="A0A926ZJ30"/>
<evidence type="ECO:0000313" key="4">
    <source>
        <dbReference type="Proteomes" id="UP000641646"/>
    </source>
</evidence>
<dbReference type="InterPro" id="IPR013424">
    <property type="entry name" value="Ice-binding_C"/>
</dbReference>
<evidence type="ECO:0000313" key="3">
    <source>
        <dbReference type="EMBL" id="MBD2184224.1"/>
    </source>
</evidence>
<evidence type="ECO:0000256" key="1">
    <source>
        <dbReference type="SAM" id="SignalP"/>
    </source>
</evidence>
<dbReference type="RefSeq" id="WP_190470190.1">
    <property type="nucleotide sequence ID" value="NZ_JACJPW010000076.1"/>
</dbReference>
<gene>
    <name evidence="3" type="ORF">H6G03_24660</name>
</gene>
<name>A0A926ZJ30_9CYAN</name>
<feature type="chain" id="PRO_5037610888" evidence="1">
    <location>
        <begin position="30"/>
        <end position="309"/>
    </location>
</feature>
<keyword evidence="4" id="KW-1185">Reference proteome</keyword>